<evidence type="ECO:0000313" key="3">
    <source>
        <dbReference type="Proteomes" id="UP000249577"/>
    </source>
</evidence>
<sequence length="340" mass="36480">MKGGPLSVVAIVQRGDDLKVHSYGTAKDGVNRPASADMHMRVASVAKAFSGAVALSLVKRGALSLDDTIGQRLPDLPAAWANITLRQLLGHTSGLPDFSQTRKFRKALQQSLLEAPKPRALLEFIKGRVPTFTPGSRYRYSNTDNVIVALMVQAALDKPYNEALKDQVYDPLGLTETSLPRGAKMPRPFIHGYDNDPDATPPEDYSEVIAAGWAWASGGVISTPAELNRFIRGYVGGELFDRKIRAEQRAVIDGAHSEPPGPGENSAGLAIFRYETKCGTMWGHTGNTAGYTQFAAASGNGSRSVTVSINRQTTPDNGAPGVFRALRQAEELAVCAAFAK</sequence>
<name>A0A2W5KTP9_ANCNO</name>
<dbReference type="PANTHER" id="PTHR46825">
    <property type="entry name" value="D-ALANYL-D-ALANINE-CARBOXYPEPTIDASE/ENDOPEPTIDASE AMPH"/>
    <property type="match status" value="1"/>
</dbReference>
<proteinExistence type="predicted"/>
<dbReference type="Pfam" id="PF00144">
    <property type="entry name" value="Beta-lactamase"/>
    <property type="match status" value="1"/>
</dbReference>
<evidence type="ECO:0000313" key="2">
    <source>
        <dbReference type="EMBL" id="PZQ18205.1"/>
    </source>
</evidence>
<accession>A0A2W5KTP9</accession>
<feature type="domain" description="Beta-lactamase-related" evidence="1">
    <location>
        <begin position="8"/>
        <end position="317"/>
    </location>
</feature>
<dbReference type="PANTHER" id="PTHR46825:SF7">
    <property type="entry name" value="D-ALANYL-D-ALANINE CARBOXYPEPTIDASE"/>
    <property type="match status" value="1"/>
</dbReference>
<dbReference type="AlphaFoldDB" id="A0A2W5KTP9"/>
<dbReference type="Gene3D" id="3.40.710.10">
    <property type="entry name" value="DD-peptidase/beta-lactamase superfamily"/>
    <property type="match status" value="1"/>
</dbReference>
<dbReference type="InterPro" id="IPR050491">
    <property type="entry name" value="AmpC-like"/>
</dbReference>
<gene>
    <name evidence="2" type="ORF">DI565_04575</name>
</gene>
<dbReference type="InterPro" id="IPR012338">
    <property type="entry name" value="Beta-lactam/transpept-like"/>
</dbReference>
<organism evidence="2 3">
    <name type="scientific">Ancylobacter novellus</name>
    <name type="common">Thiobacillus novellus</name>
    <dbReference type="NCBI Taxonomy" id="921"/>
    <lineage>
        <taxon>Bacteria</taxon>
        <taxon>Pseudomonadati</taxon>
        <taxon>Pseudomonadota</taxon>
        <taxon>Alphaproteobacteria</taxon>
        <taxon>Hyphomicrobiales</taxon>
        <taxon>Xanthobacteraceae</taxon>
        <taxon>Ancylobacter</taxon>
    </lineage>
</organism>
<evidence type="ECO:0000259" key="1">
    <source>
        <dbReference type="Pfam" id="PF00144"/>
    </source>
</evidence>
<reference evidence="2 3" key="1">
    <citation type="submission" date="2017-08" db="EMBL/GenBank/DDBJ databases">
        <title>Infants hospitalized years apart are colonized by the same room-sourced microbial strains.</title>
        <authorList>
            <person name="Brooks B."/>
            <person name="Olm M.R."/>
            <person name="Firek B.A."/>
            <person name="Baker R."/>
            <person name="Thomas B.C."/>
            <person name="Morowitz M.J."/>
            <person name="Banfield J.F."/>
        </authorList>
    </citation>
    <scope>NUCLEOTIDE SEQUENCE [LARGE SCALE GENOMIC DNA]</scope>
    <source>
        <strain evidence="2">S2_005_003_R2_43</strain>
    </source>
</reference>
<dbReference type="EMBL" id="QFPN01000002">
    <property type="protein sequence ID" value="PZQ18205.1"/>
    <property type="molecule type" value="Genomic_DNA"/>
</dbReference>
<dbReference type="InterPro" id="IPR001466">
    <property type="entry name" value="Beta-lactam-related"/>
</dbReference>
<comment type="caution">
    <text evidence="2">The sequence shown here is derived from an EMBL/GenBank/DDBJ whole genome shotgun (WGS) entry which is preliminary data.</text>
</comment>
<protein>
    <submittedName>
        <fullName evidence="2">Peptidase S12</fullName>
    </submittedName>
</protein>
<dbReference type="Proteomes" id="UP000249577">
    <property type="component" value="Unassembled WGS sequence"/>
</dbReference>
<dbReference type="SUPFAM" id="SSF56601">
    <property type="entry name" value="beta-lactamase/transpeptidase-like"/>
    <property type="match status" value="1"/>
</dbReference>